<proteinExistence type="predicted"/>
<protein>
    <submittedName>
        <fullName evidence="1">Uncharacterized protein</fullName>
    </submittedName>
</protein>
<dbReference type="EMBL" id="MVBN01000001">
    <property type="protein sequence ID" value="OOK83150.1"/>
    <property type="molecule type" value="Genomic_DNA"/>
</dbReference>
<gene>
    <name evidence="1" type="ORF">BZL29_0283</name>
</gene>
<name>A0A1V3XVR4_MYCKA</name>
<organism evidence="1 2">
    <name type="scientific">Mycobacterium kansasii</name>
    <dbReference type="NCBI Taxonomy" id="1768"/>
    <lineage>
        <taxon>Bacteria</taxon>
        <taxon>Bacillati</taxon>
        <taxon>Actinomycetota</taxon>
        <taxon>Actinomycetes</taxon>
        <taxon>Mycobacteriales</taxon>
        <taxon>Mycobacteriaceae</taxon>
        <taxon>Mycobacterium</taxon>
    </lineage>
</organism>
<sequence>MSPPRVGVRAGHIVVCSGPDAWLLHADAWGATLTRTEPQSIDFSSATKAFVPSGVRPVSVAATADITALTVPTSYQVLVVEPGR</sequence>
<reference evidence="1 2" key="1">
    <citation type="submission" date="2017-02" db="EMBL/GenBank/DDBJ databases">
        <title>Complete genome sequences of Mycobacterium kansasii strains isolated from rhesus macaques.</title>
        <authorList>
            <person name="Panda A."/>
            <person name="Nagaraj S."/>
            <person name="Zhao X."/>
            <person name="Tettelin H."/>
            <person name="Detolla L.J."/>
        </authorList>
    </citation>
    <scope>NUCLEOTIDE SEQUENCE [LARGE SCALE GENOMIC DNA]</scope>
    <source>
        <strain evidence="1 2">11-3469</strain>
    </source>
</reference>
<dbReference type="Proteomes" id="UP000188532">
    <property type="component" value="Unassembled WGS sequence"/>
</dbReference>
<evidence type="ECO:0000313" key="1">
    <source>
        <dbReference type="EMBL" id="OOK83150.1"/>
    </source>
</evidence>
<comment type="caution">
    <text evidence="1">The sequence shown here is derived from an EMBL/GenBank/DDBJ whole genome shotgun (WGS) entry which is preliminary data.</text>
</comment>
<dbReference type="AlphaFoldDB" id="A0A1V3XVR4"/>
<accession>A0A1V3XVR4</accession>
<evidence type="ECO:0000313" key="2">
    <source>
        <dbReference type="Proteomes" id="UP000188532"/>
    </source>
</evidence>